<dbReference type="Proteomes" id="UP000190675">
    <property type="component" value="Chromosome I"/>
</dbReference>
<dbReference type="InterPro" id="IPR037219">
    <property type="entry name" value="Peptidase_M41-like"/>
</dbReference>
<dbReference type="AlphaFoldDB" id="A0A1M5QGK6"/>
<dbReference type="SUPFAM" id="SSF140990">
    <property type="entry name" value="FtsH protease domain-like"/>
    <property type="match status" value="1"/>
</dbReference>
<reference evidence="1 2" key="1">
    <citation type="submission" date="2016-11" db="EMBL/GenBank/DDBJ databases">
        <authorList>
            <person name="Jaros S."/>
            <person name="Januszkiewicz K."/>
            <person name="Wedrychowicz H."/>
        </authorList>
    </citation>
    <scope>NUCLEOTIDE SEQUENCE [LARGE SCALE GENOMIC DNA]</scope>
    <source>
        <strain evidence="1 2">GAS242</strain>
    </source>
</reference>
<dbReference type="GO" id="GO:0004222">
    <property type="term" value="F:metalloendopeptidase activity"/>
    <property type="evidence" value="ECO:0007669"/>
    <property type="project" value="InterPro"/>
</dbReference>
<dbReference type="EMBL" id="LT670818">
    <property type="protein sequence ID" value="SHH12986.1"/>
    <property type="molecule type" value="Genomic_DNA"/>
</dbReference>
<dbReference type="Gene3D" id="1.20.58.760">
    <property type="entry name" value="Peptidase M41"/>
    <property type="match status" value="1"/>
</dbReference>
<evidence type="ECO:0000313" key="1">
    <source>
        <dbReference type="EMBL" id="SHH12986.1"/>
    </source>
</evidence>
<proteinExistence type="predicted"/>
<organism evidence="1 2">
    <name type="scientific">Bradyrhizobium erythrophlei</name>
    <dbReference type="NCBI Taxonomy" id="1437360"/>
    <lineage>
        <taxon>Bacteria</taxon>
        <taxon>Pseudomonadati</taxon>
        <taxon>Pseudomonadota</taxon>
        <taxon>Alphaproteobacteria</taxon>
        <taxon>Hyphomicrobiales</taxon>
        <taxon>Nitrobacteraceae</taxon>
        <taxon>Bradyrhizobium</taxon>
    </lineage>
</organism>
<evidence type="ECO:0000313" key="2">
    <source>
        <dbReference type="Proteomes" id="UP000190675"/>
    </source>
</evidence>
<sequence>MTDQVEEFVETDEDDEYYKMLTLIGRSPEEDERISIHEAGHALAARLLGHPLGGATVDPDPNGKYGGLVWGPRHSVAFGKHGDCDDVPELCDKIAALMPNDGELRNDTADIYLHAMNRCIELAAAAVAERMLLPGEPVPSVSDVEHTIKYAALVCRSPEAAEKFISLCETMARDLLRPYAFILIALSTVLKIRRTLTGKEIDDLIANTCAGFKLAAEHGRRADWRARELAANSFQIECGHVNFASLPQSAPDRVG</sequence>
<gene>
    <name evidence="1" type="ORF">SAMN05444169_5912</name>
</gene>
<protein>
    <recommendedName>
        <fullName evidence="3">Peptidase family M41</fullName>
    </recommendedName>
</protein>
<dbReference type="GO" id="GO:0006508">
    <property type="term" value="P:proteolysis"/>
    <property type="evidence" value="ECO:0007669"/>
    <property type="project" value="InterPro"/>
</dbReference>
<evidence type="ECO:0008006" key="3">
    <source>
        <dbReference type="Google" id="ProtNLM"/>
    </source>
</evidence>
<name>A0A1M5QGK6_9BRAD</name>
<dbReference type="RefSeq" id="WP_079568963.1">
    <property type="nucleotide sequence ID" value="NZ_LT670818.1"/>
</dbReference>
<dbReference type="GO" id="GO:0004176">
    <property type="term" value="F:ATP-dependent peptidase activity"/>
    <property type="evidence" value="ECO:0007669"/>
    <property type="project" value="InterPro"/>
</dbReference>
<dbReference type="GO" id="GO:0005524">
    <property type="term" value="F:ATP binding"/>
    <property type="evidence" value="ECO:0007669"/>
    <property type="project" value="InterPro"/>
</dbReference>
<accession>A0A1M5QGK6</accession>